<dbReference type="InterPro" id="IPR011009">
    <property type="entry name" value="Kinase-like_dom_sf"/>
</dbReference>
<dbReference type="InterPro" id="IPR052402">
    <property type="entry name" value="ADCK_kinase"/>
</dbReference>
<feature type="region of interest" description="Disordered" evidence="1">
    <location>
        <begin position="20"/>
        <end position="41"/>
    </location>
</feature>
<evidence type="ECO:0000313" key="5">
    <source>
        <dbReference type="Proteomes" id="UP000023152"/>
    </source>
</evidence>
<evidence type="ECO:0000313" key="4">
    <source>
        <dbReference type="EMBL" id="ETO27985.1"/>
    </source>
</evidence>
<keyword evidence="5" id="KW-1185">Reference proteome</keyword>
<evidence type="ECO:0000256" key="2">
    <source>
        <dbReference type="SAM" id="Phobius"/>
    </source>
</evidence>
<dbReference type="PANTHER" id="PTHR45890">
    <property type="entry name" value="AARF DOMAIN CONTAINING KINASE 2 (PREDICTED)"/>
    <property type="match status" value="1"/>
</dbReference>
<reference evidence="4 5" key="1">
    <citation type="journal article" date="2013" name="Curr. Biol.">
        <title>The Genome of the Foraminiferan Reticulomyxa filosa.</title>
        <authorList>
            <person name="Glockner G."/>
            <person name="Hulsmann N."/>
            <person name="Schleicher M."/>
            <person name="Noegel A.A."/>
            <person name="Eichinger L."/>
            <person name="Gallinger C."/>
            <person name="Pawlowski J."/>
            <person name="Sierra R."/>
            <person name="Euteneuer U."/>
            <person name="Pillet L."/>
            <person name="Moustafa A."/>
            <person name="Platzer M."/>
            <person name="Groth M."/>
            <person name="Szafranski K."/>
            <person name="Schliwa M."/>
        </authorList>
    </citation>
    <scope>NUCLEOTIDE SEQUENCE [LARGE SCALE GENOMIC DNA]</scope>
</reference>
<dbReference type="EMBL" id="ASPP01006937">
    <property type="protein sequence ID" value="ETO27985.1"/>
    <property type="molecule type" value="Genomic_DNA"/>
</dbReference>
<keyword evidence="2" id="KW-0812">Transmembrane</keyword>
<feature type="domain" description="ABC1 atypical kinase-like" evidence="3">
    <location>
        <begin position="147"/>
        <end position="197"/>
    </location>
</feature>
<proteinExistence type="predicted"/>
<dbReference type="PANTHER" id="PTHR45890:SF1">
    <property type="entry name" value="AARF DOMAIN CONTAINING KINASE 2"/>
    <property type="match status" value="1"/>
</dbReference>
<dbReference type="SUPFAM" id="SSF56112">
    <property type="entry name" value="Protein kinase-like (PK-like)"/>
    <property type="match status" value="1"/>
</dbReference>
<dbReference type="Pfam" id="PF03109">
    <property type="entry name" value="ABC1"/>
    <property type="match status" value="2"/>
</dbReference>
<accession>X6NNY8</accession>
<evidence type="ECO:0000259" key="3">
    <source>
        <dbReference type="Pfam" id="PF03109"/>
    </source>
</evidence>
<gene>
    <name evidence="4" type="ORF">RFI_09148</name>
</gene>
<keyword evidence="2" id="KW-1133">Transmembrane helix</keyword>
<name>X6NNY8_RETFI</name>
<evidence type="ECO:0000256" key="1">
    <source>
        <dbReference type="SAM" id="MobiDB-lite"/>
    </source>
</evidence>
<dbReference type="Proteomes" id="UP000023152">
    <property type="component" value="Unassembled WGS sequence"/>
</dbReference>
<keyword evidence="2" id="KW-0472">Membrane</keyword>
<organism evidence="4 5">
    <name type="scientific">Reticulomyxa filosa</name>
    <dbReference type="NCBI Taxonomy" id="46433"/>
    <lineage>
        <taxon>Eukaryota</taxon>
        <taxon>Sar</taxon>
        <taxon>Rhizaria</taxon>
        <taxon>Retaria</taxon>
        <taxon>Foraminifera</taxon>
        <taxon>Monothalamids</taxon>
        <taxon>Reticulomyxidae</taxon>
        <taxon>Reticulomyxa</taxon>
    </lineage>
</organism>
<dbReference type="InterPro" id="IPR004147">
    <property type="entry name" value="ABC1_dom"/>
</dbReference>
<protein>
    <submittedName>
        <fullName evidence="4">ABC1 family protein</fullName>
    </submittedName>
</protein>
<sequence length="653" mass="76654">MFRAETETSEFSYDEFLKYYSDSENDEEEEQKKDKVEEDESKEETIEHHRYKILHSIKLPEHSKWVWFWLYFKRCMFLIYNFTPLILLSPLAYWYWQHDDHYFKRKWLQLLLDSFSNAGSTFIKMGQWMSMRNDVFPMEICKTFAHLRVNAPMHSFEETCKLIENSFGRPIDDIFERFYVEPIASGSIAQIHRAQIRINQHNGPLVPEMFEANAEYEIEVKDNLWTRIKKSWKKAKEKRRLWSTSTGEDSNVPRYLDVAVKVRHGEVLQTMAMDINLLYMGSNFISSLPFLKGLKVPIYQPDFADYLESQIDLSLEAKSLKRFNQIFKYERHIVVFPKPIFPYVTSDVLVETWESGTLFKNKQWTKGIPLSRLDFSKIHEEDLKQLSRKSYDIFMKMMLRNNFIHGDCHTGNVLVRFEQEYFGSTANSISAMYRKFWDRFIGKVEAPLTMTESITPKSNDSRKPYPFGPLVFLDAGLTVSLTRQGIKRFGILLGYIAQGNSVEAARLFSEWTIIDRSDPTAISRKDQFAADLAHVIDENLKWRNPKKPRTGIPYMDVGKLIRDVLFLTQRERILLDSHFSATIAALGVIEGWHHAFSFYFVLTGLIRELDSEADFLAWGVPYLVKYRGLSLLSGLVREHEQLLHSLTDEIARD</sequence>
<feature type="domain" description="ABC1 atypical kinase-like" evidence="3">
    <location>
        <begin position="257"/>
        <end position="419"/>
    </location>
</feature>
<dbReference type="AlphaFoldDB" id="X6NNY8"/>
<dbReference type="OrthoDB" id="427480at2759"/>
<feature type="transmembrane region" description="Helical" evidence="2">
    <location>
        <begin position="77"/>
        <end position="96"/>
    </location>
</feature>
<comment type="caution">
    <text evidence="4">The sequence shown here is derived from an EMBL/GenBank/DDBJ whole genome shotgun (WGS) entry which is preliminary data.</text>
</comment>